<protein>
    <submittedName>
        <fullName evidence="1">Uncharacterized protein</fullName>
    </submittedName>
</protein>
<comment type="caution">
    <text evidence="1">The sequence shown here is derived from an EMBL/GenBank/DDBJ whole genome shotgun (WGS) entry which is preliminary data.</text>
</comment>
<dbReference type="EMBL" id="SRYB01000047">
    <property type="protein sequence ID" value="TGY75957.1"/>
    <property type="molecule type" value="Genomic_DNA"/>
</dbReference>
<proteinExistence type="predicted"/>
<evidence type="ECO:0000313" key="1">
    <source>
        <dbReference type="EMBL" id="TGY75957.1"/>
    </source>
</evidence>
<dbReference type="Proteomes" id="UP000306319">
    <property type="component" value="Unassembled WGS sequence"/>
</dbReference>
<reference evidence="1" key="1">
    <citation type="submission" date="2019-04" db="EMBL/GenBank/DDBJ databases">
        <title>Microbes associate with the intestines of laboratory mice.</title>
        <authorList>
            <person name="Navarre W."/>
            <person name="Wong E."/>
            <person name="Huang K."/>
            <person name="Tropini C."/>
            <person name="Ng K."/>
            <person name="Yu B."/>
        </authorList>
    </citation>
    <scope>NUCLEOTIDE SEQUENCE</scope>
    <source>
        <strain evidence="1">NM04_E33</strain>
    </source>
</reference>
<accession>A0AC61RB50</accession>
<gene>
    <name evidence="1" type="ORF">E5331_19090</name>
</gene>
<organism evidence="1 2">
    <name type="scientific">Lepagella muris</name>
    <dbReference type="NCBI Taxonomy" id="3032870"/>
    <lineage>
        <taxon>Bacteria</taxon>
        <taxon>Pseudomonadati</taxon>
        <taxon>Bacteroidota</taxon>
        <taxon>Bacteroidia</taxon>
        <taxon>Bacteroidales</taxon>
        <taxon>Muribaculaceae</taxon>
        <taxon>Lepagella</taxon>
    </lineage>
</organism>
<sequence length="342" mass="38144">MKKTSISMSAAIISLMLSACTSTEVIDNPFTPTEESRTITLTLSNPNEGNTRAGENHDGHKLRYSAKLLKGILKSTTAGVDPEFVERKEILATDNEGTITFSVPEGEYTIILFADYIPEDQQPDDKGLYQDCYYNTAYTESGRPSHQVFTVNKFEINNDNLDCFGSFITLTKTSQKIEKDLTLSRLVGKVRFVSTTDLRDGMVLDNIAISTLPYFTKYTIHNPDDKIIITATEKPTSPYRTSLTPPIGTKQEDGDTELFFYYTFANKDKPYTAMDAASFKINYTDGTSRETSIQTGIIQAVRNNITTMKGAILMPETTEKGPIILHLSSQDDWGSDNKSIKF</sequence>
<evidence type="ECO:0000313" key="2">
    <source>
        <dbReference type="Proteomes" id="UP000306319"/>
    </source>
</evidence>
<name>A0AC61RB50_9BACT</name>
<keyword evidence="2" id="KW-1185">Reference proteome</keyword>